<name>A0A8E6B5W4_9BACT</name>
<organism evidence="1 2">
    <name type="scientific">Telmatocola sphagniphila</name>
    <dbReference type="NCBI Taxonomy" id="1123043"/>
    <lineage>
        <taxon>Bacteria</taxon>
        <taxon>Pseudomonadati</taxon>
        <taxon>Planctomycetota</taxon>
        <taxon>Planctomycetia</taxon>
        <taxon>Gemmatales</taxon>
        <taxon>Gemmataceae</taxon>
    </lineage>
</organism>
<evidence type="ECO:0000313" key="1">
    <source>
        <dbReference type="EMBL" id="QVL32311.1"/>
    </source>
</evidence>
<sequence length="135" mass="14807">MPSKICVRACLLWCARWLVRRPSGKPTGRIRVEITDLATGASVRICGEADSRMPSPWTETISPLPGGHIVAAFSEEDELILKAIRDAGVLPLKQLIIAMRSNMGATLCKFHVKNLRKRNAVQLTPDGYTIATDVP</sequence>
<accession>A0A8E6B5W4</accession>
<dbReference type="EMBL" id="CP074694">
    <property type="protein sequence ID" value="QVL32311.1"/>
    <property type="molecule type" value="Genomic_DNA"/>
</dbReference>
<dbReference type="Proteomes" id="UP000676194">
    <property type="component" value="Chromosome"/>
</dbReference>
<keyword evidence="2" id="KW-1185">Reference proteome</keyword>
<dbReference type="RefSeq" id="WP_213497145.1">
    <property type="nucleotide sequence ID" value="NZ_CP074694.1"/>
</dbReference>
<gene>
    <name evidence="1" type="ORF">KIH39_26350</name>
</gene>
<dbReference type="KEGG" id="tsph:KIH39_26350"/>
<evidence type="ECO:0000313" key="2">
    <source>
        <dbReference type="Proteomes" id="UP000676194"/>
    </source>
</evidence>
<proteinExistence type="predicted"/>
<reference evidence="1" key="1">
    <citation type="submission" date="2021-05" db="EMBL/GenBank/DDBJ databases">
        <title>Complete genome sequence of the cellulolytic planctomycete Telmatocola sphagniphila SP2T and characterization of the first cellulase from planctomycetes.</title>
        <authorList>
            <person name="Rakitin A.L."/>
            <person name="Beletsky A.V."/>
            <person name="Naumoff D.G."/>
            <person name="Kulichevskaya I.S."/>
            <person name="Mardanov A.V."/>
            <person name="Ravin N.V."/>
            <person name="Dedysh S.N."/>
        </authorList>
    </citation>
    <scope>NUCLEOTIDE SEQUENCE</scope>
    <source>
        <strain evidence="1">SP2T</strain>
    </source>
</reference>
<dbReference type="AlphaFoldDB" id="A0A8E6B5W4"/>
<protein>
    <submittedName>
        <fullName evidence="1">Uncharacterized protein</fullName>
    </submittedName>
</protein>